<reference evidence="2 3" key="1">
    <citation type="journal article" date="2022" name="Mar. Drugs">
        <title>Bioassay-Guided Fractionation Leads to the Detection of Cholic Acid Generated by the Rare Thalassomonas sp.</title>
        <authorList>
            <person name="Pheiffer F."/>
            <person name="Schneider Y.K."/>
            <person name="Hansen E.H."/>
            <person name="Andersen J.H."/>
            <person name="Isaksson J."/>
            <person name="Busche T."/>
            <person name="R C."/>
            <person name="Kalinowski J."/>
            <person name="Zyl L.V."/>
            <person name="Trindade M."/>
        </authorList>
    </citation>
    <scope>NUCLEOTIDE SEQUENCE [LARGE SCALE GENOMIC DNA]</scope>
    <source>
        <strain evidence="2 3">A5K-61T</strain>
    </source>
</reference>
<feature type="domain" description="Aminoglycoside phosphotransferase" evidence="1">
    <location>
        <begin position="134"/>
        <end position="356"/>
    </location>
</feature>
<name>A0ABY7VCR8_9GAMM</name>
<accession>A0ABY7VCR8</accession>
<dbReference type="InterPro" id="IPR011009">
    <property type="entry name" value="Kinase-like_dom_sf"/>
</dbReference>
<evidence type="ECO:0000313" key="2">
    <source>
        <dbReference type="EMBL" id="WDE11121.1"/>
    </source>
</evidence>
<dbReference type="SUPFAM" id="SSF56112">
    <property type="entry name" value="Protein kinase-like (PK-like)"/>
    <property type="match status" value="1"/>
</dbReference>
<dbReference type="RefSeq" id="WP_274051251.1">
    <property type="nucleotide sequence ID" value="NZ_CP059693.1"/>
</dbReference>
<dbReference type="Pfam" id="PF01636">
    <property type="entry name" value="APH"/>
    <property type="match status" value="1"/>
</dbReference>
<dbReference type="Gene3D" id="3.90.1200.10">
    <property type="match status" value="1"/>
</dbReference>
<keyword evidence="3" id="KW-1185">Reference proteome</keyword>
<organism evidence="2 3">
    <name type="scientific">Thalassomonas haliotis</name>
    <dbReference type="NCBI Taxonomy" id="485448"/>
    <lineage>
        <taxon>Bacteria</taxon>
        <taxon>Pseudomonadati</taxon>
        <taxon>Pseudomonadota</taxon>
        <taxon>Gammaproteobacteria</taxon>
        <taxon>Alteromonadales</taxon>
        <taxon>Colwelliaceae</taxon>
        <taxon>Thalassomonas</taxon>
    </lineage>
</organism>
<dbReference type="EMBL" id="CP059693">
    <property type="protein sequence ID" value="WDE11121.1"/>
    <property type="molecule type" value="Genomic_DNA"/>
</dbReference>
<gene>
    <name evidence="2" type="ORF">H3N35_23255</name>
</gene>
<sequence>MTQVSTPLFAPEVLLAQMREQRWFAQHDLESVSLEILDYLLLGNNELICEQAPGDGQVFLSASQEQLYWLKVRVGNSHYYSLVVSSCNDKLRDASQHNGFIEQLTLAGEKGLNTANGGKVCLQGKILREIITRVRPFDAGSSNSLQLCDTQTESYVLKCYRLMTESNRDEVAVTKALQGQQVMPALAGVIEYHPGQGERECLGLLTRYLPGEPVHKCFSRSIRQVMAKELGDGVAAEQEIRALKPLCRQIGGQIARFHHRLNGAYRKQLQSGKQAFDLSAYLKQSRACWQRICRAVQQDALLDISCRQKVLRQLHSCAQYLFDEAGLIGAAADLSLPVSIVHGDLHLAHVFINDESQQSCQIIDPSPISLNGEDEAFNTQVSLMDLAGFHRGLEYFSFDEVSHVMANHLAKSNSDIAALMLQQPQQLAGSCPALFSLLESWSVEIFSFLLDAYREQIKLISDSGHQLEDRIYQLFYFSRLLKELDYNYAYGRQFFKLCDLYYLNKLTDTLTS</sequence>
<dbReference type="InterPro" id="IPR002575">
    <property type="entry name" value="Aminoglycoside_PTrfase"/>
</dbReference>
<proteinExistence type="predicted"/>
<evidence type="ECO:0000259" key="1">
    <source>
        <dbReference type="Pfam" id="PF01636"/>
    </source>
</evidence>
<dbReference type="Proteomes" id="UP001215231">
    <property type="component" value="Chromosome"/>
</dbReference>
<protein>
    <submittedName>
        <fullName evidence="2">Phosphotransferase</fullName>
    </submittedName>
</protein>
<evidence type="ECO:0000313" key="3">
    <source>
        <dbReference type="Proteomes" id="UP001215231"/>
    </source>
</evidence>